<comment type="caution">
    <text evidence="4">The sequence shown here is derived from an EMBL/GenBank/DDBJ whole genome shotgun (WGS) entry which is preliminary data.</text>
</comment>
<accession>W4NAK0</accession>
<dbReference type="CDD" id="cd13402">
    <property type="entry name" value="LT_TF-like"/>
    <property type="match status" value="1"/>
</dbReference>
<dbReference type="Pfam" id="PF20155">
    <property type="entry name" value="TMP_3"/>
    <property type="match status" value="1"/>
</dbReference>
<feature type="compositionally biased region" description="Polar residues" evidence="1">
    <location>
        <begin position="150"/>
        <end position="175"/>
    </location>
</feature>
<dbReference type="PANTHER" id="PTHR47372:SF11">
    <property type="entry name" value="RE19971P"/>
    <property type="match status" value="1"/>
</dbReference>
<dbReference type="InterPro" id="IPR008258">
    <property type="entry name" value="Transglycosylase_SLT_dom_1"/>
</dbReference>
<dbReference type="eggNOG" id="COG5412">
    <property type="taxonomic scope" value="Bacteria"/>
</dbReference>
<evidence type="ECO:0000259" key="2">
    <source>
        <dbReference type="Pfam" id="PF01464"/>
    </source>
</evidence>
<dbReference type="eggNOG" id="COG0840">
    <property type="taxonomic scope" value="Bacteria"/>
</dbReference>
<dbReference type="eggNOG" id="COG3953">
    <property type="taxonomic scope" value="Bacteria"/>
</dbReference>
<protein>
    <submittedName>
        <fullName evidence="4">Uncharacterized protein</fullName>
    </submittedName>
</protein>
<dbReference type="InterPro" id="IPR023346">
    <property type="entry name" value="Lysozyme-like_dom_sf"/>
</dbReference>
<dbReference type="InterPro" id="IPR013491">
    <property type="entry name" value="Tape_meas_N"/>
</dbReference>
<dbReference type="NCBIfam" id="TIGR02675">
    <property type="entry name" value="tape_meas_nterm"/>
    <property type="match status" value="1"/>
</dbReference>
<sequence>MIGEVTEMAGTAAWIDVLPNLSAFSTKLNSGVNASVTSAGRNAGKKFADAMKQAAGTSNPLSDQVKALESAEKRAATTVNQCKSQIVTAREAERTATLKVQAAEAKLTETTAKYGSSSSQAISAQSRLNDARSKARQKTEAYKSAEEQLKSAQNGLKETQSQLKSAQDNLNSSTSKSAGFFRSAADSARNAVNSFKSMQSSVSSSSASGIADSTRFFSAWGAAKFGAIAGFAQSAFSKVASVISSNVSGAITRADTMNNFPKVMKNLGYNADDAAAAIKRISSSLDGLPTSTASMVGMVQQLAPLTSNLDEATSIALAFNNAVLAGGKDTTLQANAIEQYNQMLSANKVDAAAWRSVVNAMPGQINQLAKSMLGANASQNDLYSAMKGGKITFSDFNKALVKLNTEGYDQYASFTDQAKDATQGIGTALENVKNRVQKAVQKVIEAFGTSNISNAINKFSGSFSKAGDIAATAVTNIKTKVSAVVSYLKTGELSDEWKKAFGTASWAPQLQATLDGIRSTCGKVFDSIKESAAKLAASWSNLLPPEDVKAGIEAFANGAIKTIGNIVEGIAVSMANVVGWISQFMQTLSESGAVQTFAEGCGALASAFGDLFKALTPDNAETVNKISTNFDSAKDSAKTFADIISALGEGVSKAAQGLKDISKWISTFKKDLESFGVLDTIKETFSTIGESMSKWASAIKKLGRAISSLIDAFTPLKSKADDAKKSLTPSDAAWGMKSLADWWLKVAKTISKVIDGITHGVHVVADAIDKITGLFNKVPDLSKAFGTATNVFSGPGGLSLNGIGTFSSLIDDSGAVEILGQKWNDFTSQLSDSWSQVTQDMQGVFGDLGAAIQEKWQAVVDWLGLTPTTIIDFFTGIPDAISGFFSSAGEWIQEKWQELVDWLGLTPTSIIDFFTGIPGDFNDLFQSAKDKITGIFGTVGDWFDQHVKTPIKNVLDAIGNTFQSTKDWIKESWDKVKEAAKSPVKFIVDTVYTNGIKKVWNSVAGAVGLKLSLPDVKFANGGINPGYAPGKDTILAMTSPGEAWMVPEWVKAVGASNIYRWNAMARNQGVGAVREDMGLTPHFAKGGVVSKVTSAVSGATSSVKKWLEDLTEEAQSFVKNPGSWVTSKILDPVKSQVMKISGGQFGQMVGKLPVSVASALVDKAKASASELAAKWVSKTTASDDSSDGGQYQGAVSAGVEQWRSLVVRVLKELGQSESWANTVLRRMNQESGGNPNAINNWDSNAAAGHPSKGLMQTIPSTFAAYAGPYASRGIYDPLANIYAGVNYALHRYGSLSALNRAGGYALGGIVGDNRPTLYDRGGILPPGRHLVANETKQPELVLTRDQILKVFGGTAEGGDRTVNMNISIPERTDPWSEAAVYVQTARHQLRG</sequence>
<evidence type="ECO:0000259" key="3">
    <source>
        <dbReference type="Pfam" id="PF20155"/>
    </source>
</evidence>
<feature type="region of interest" description="Disordered" evidence="1">
    <location>
        <begin position="114"/>
        <end position="175"/>
    </location>
</feature>
<feature type="compositionally biased region" description="Low complexity" evidence="1">
    <location>
        <begin position="114"/>
        <end position="126"/>
    </location>
</feature>
<reference evidence="4 5" key="1">
    <citation type="journal article" date="2014" name="Genome Announc.">
        <title>The Genome Sequence of Bifidobacterium moukalabense DSM 27321 Highlights the Close Phylogenetic Relatedness with the Bifidobacterium dentium Taxon.</title>
        <authorList>
            <person name="Lugli G.A."/>
            <person name="Duranti S."/>
            <person name="Milani C."/>
            <person name="Turroni F."/>
            <person name="Viappiani A."/>
            <person name="Mangifesta M."/>
            <person name="van Sinderen D."/>
            <person name="Ventura M."/>
        </authorList>
    </citation>
    <scope>NUCLEOTIDE SEQUENCE [LARGE SCALE GENOMIC DNA]</scope>
    <source>
        <strain evidence="4 5">DSM 27321</strain>
    </source>
</reference>
<dbReference type="Gene3D" id="1.10.530.10">
    <property type="match status" value="1"/>
</dbReference>
<keyword evidence="5" id="KW-1185">Reference proteome</keyword>
<dbReference type="Pfam" id="PF01464">
    <property type="entry name" value="SLT"/>
    <property type="match status" value="1"/>
</dbReference>
<feature type="compositionally biased region" description="Basic and acidic residues" evidence="1">
    <location>
        <begin position="129"/>
        <end position="149"/>
    </location>
</feature>
<proteinExistence type="predicted"/>
<name>W4NAK0_9BIFI</name>
<dbReference type="PANTHER" id="PTHR47372">
    <property type="entry name" value="DAUER UP-REGULATED-RELATED"/>
    <property type="match status" value="1"/>
</dbReference>
<dbReference type="SUPFAM" id="SSF53955">
    <property type="entry name" value="Lysozyme-like"/>
    <property type="match status" value="1"/>
</dbReference>
<evidence type="ECO:0000256" key="1">
    <source>
        <dbReference type="SAM" id="MobiDB-lite"/>
    </source>
</evidence>
<gene>
    <name evidence="4" type="ORF">BMOU_0768</name>
</gene>
<organism evidence="4 5">
    <name type="scientific">Bifidobacterium moukalabense DSM 27321</name>
    <dbReference type="NCBI Taxonomy" id="1435051"/>
    <lineage>
        <taxon>Bacteria</taxon>
        <taxon>Bacillati</taxon>
        <taxon>Actinomycetota</taxon>
        <taxon>Actinomycetes</taxon>
        <taxon>Bifidobacteriales</taxon>
        <taxon>Bifidobacteriaceae</taxon>
        <taxon>Bifidobacterium</taxon>
    </lineage>
</organism>
<dbReference type="EMBL" id="AZMV01000003">
    <property type="protein sequence ID" value="ETY71690.1"/>
    <property type="molecule type" value="Genomic_DNA"/>
</dbReference>
<dbReference type="STRING" id="1435051.BMOU_0768"/>
<evidence type="ECO:0000313" key="5">
    <source>
        <dbReference type="Proteomes" id="UP000019155"/>
    </source>
</evidence>
<evidence type="ECO:0000313" key="4">
    <source>
        <dbReference type="EMBL" id="ETY71690.1"/>
    </source>
</evidence>
<dbReference type="Proteomes" id="UP000019155">
    <property type="component" value="Unassembled WGS sequence"/>
</dbReference>
<dbReference type="PATRIC" id="fig|1435051.3.peg.762"/>
<feature type="domain" description="Transglycosylase SLT" evidence="2">
    <location>
        <begin position="1215"/>
        <end position="1296"/>
    </location>
</feature>
<feature type="domain" description="Tape measure protein N-terminal" evidence="3">
    <location>
        <begin position="249"/>
        <end position="443"/>
    </location>
</feature>